<keyword evidence="3" id="KW-0731">Sigma factor</keyword>
<evidence type="ECO:0000313" key="9">
    <source>
        <dbReference type="Proteomes" id="UP001589608"/>
    </source>
</evidence>
<evidence type="ECO:0000256" key="3">
    <source>
        <dbReference type="ARBA" id="ARBA00023082"/>
    </source>
</evidence>
<dbReference type="NCBIfam" id="TIGR02937">
    <property type="entry name" value="sigma70-ECF"/>
    <property type="match status" value="1"/>
</dbReference>
<feature type="domain" description="RNA polymerase sigma factor 70 region 4 type 2" evidence="7">
    <location>
        <begin position="124"/>
        <end position="175"/>
    </location>
</feature>
<gene>
    <name evidence="8" type="ORF">ACFFTR_44965</name>
</gene>
<dbReference type="PANTHER" id="PTHR43133:SF8">
    <property type="entry name" value="RNA POLYMERASE SIGMA FACTOR HI_1459-RELATED"/>
    <property type="match status" value="1"/>
</dbReference>
<dbReference type="InterPro" id="IPR013325">
    <property type="entry name" value="RNA_pol_sigma_r2"/>
</dbReference>
<protein>
    <submittedName>
        <fullName evidence="8">RNA polymerase sigma factor</fullName>
    </submittedName>
</protein>
<dbReference type="SUPFAM" id="SSF88659">
    <property type="entry name" value="Sigma3 and sigma4 domains of RNA polymerase sigma factors"/>
    <property type="match status" value="1"/>
</dbReference>
<evidence type="ECO:0000256" key="1">
    <source>
        <dbReference type="ARBA" id="ARBA00010641"/>
    </source>
</evidence>
<reference evidence="8 9" key="1">
    <citation type="submission" date="2024-09" db="EMBL/GenBank/DDBJ databases">
        <authorList>
            <person name="Sun Q."/>
            <person name="Mori K."/>
        </authorList>
    </citation>
    <scope>NUCLEOTIDE SEQUENCE [LARGE SCALE GENOMIC DNA]</scope>
    <source>
        <strain evidence="8 9">JCM 3307</strain>
    </source>
</reference>
<dbReference type="InterPro" id="IPR036388">
    <property type="entry name" value="WH-like_DNA-bd_sf"/>
</dbReference>
<evidence type="ECO:0000256" key="2">
    <source>
        <dbReference type="ARBA" id="ARBA00023015"/>
    </source>
</evidence>
<evidence type="ECO:0000256" key="5">
    <source>
        <dbReference type="ARBA" id="ARBA00023163"/>
    </source>
</evidence>
<keyword evidence="9" id="KW-1185">Reference proteome</keyword>
<dbReference type="InterPro" id="IPR013324">
    <property type="entry name" value="RNA_pol_sigma_r3/r4-like"/>
</dbReference>
<comment type="caution">
    <text evidence="8">The sequence shown here is derived from an EMBL/GenBank/DDBJ whole genome shotgun (WGS) entry which is preliminary data.</text>
</comment>
<proteinExistence type="inferred from homology"/>
<dbReference type="PANTHER" id="PTHR43133">
    <property type="entry name" value="RNA POLYMERASE ECF-TYPE SIGMA FACTO"/>
    <property type="match status" value="1"/>
</dbReference>
<evidence type="ECO:0000259" key="6">
    <source>
        <dbReference type="Pfam" id="PF04542"/>
    </source>
</evidence>
<dbReference type="SUPFAM" id="SSF88946">
    <property type="entry name" value="Sigma2 domain of RNA polymerase sigma factors"/>
    <property type="match status" value="1"/>
</dbReference>
<sequence length="199" mass="21799">MTPRAEIVTQLTGEVPVDGLPDVGQLFDRYGAELRHYCASRVGAGLAEDIVAETFLIAYQRRDRLHDGPVRAWLYGIASNLLRRHRRTETRALRTLARTGQDPLVPDVADRAIARADASTARRDLAGVLARLPARQRDVLLLYALADLDYDTIARTLGIPLGSVQSALFRARTKLRAALTGGPLRPAPARIMPSAEGEL</sequence>
<dbReference type="InterPro" id="IPR013249">
    <property type="entry name" value="RNA_pol_sigma70_r4_t2"/>
</dbReference>
<dbReference type="InterPro" id="IPR039425">
    <property type="entry name" value="RNA_pol_sigma-70-like"/>
</dbReference>
<feature type="domain" description="RNA polymerase sigma-70 region 2" evidence="6">
    <location>
        <begin position="26"/>
        <end position="91"/>
    </location>
</feature>
<dbReference type="InterPro" id="IPR014284">
    <property type="entry name" value="RNA_pol_sigma-70_dom"/>
</dbReference>
<keyword evidence="5" id="KW-0804">Transcription</keyword>
<dbReference type="Gene3D" id="1.10.1740.10">
    <property type="match status" value="1"/>
</dbReference>
<comment type="similarity">
    <text evidence="1">Belongs to the sigma-70 factor family. ECF subfamily.</text>
</comment>
<keyword evidence="2" id="KW-0805">Transcription regulation</keyword>
<accession>A0ABV5MN36</accession>
<dbReference type="InterPro" id="IPR007627">
    <property type="entry name" value="RNA_pol_sigma70_r2"/>
</dbReference>
<evidence type="ECO:0000259" key="7">
    <source>
        <dbReference type="Pfam" id="PF08281"/>
    </source>
</evidence>
<dbReference type="Proteomes" id="UP001589608">
    <property type="component" value="Unassembled WGS sequence"/>
</dbReference>
<name>A0ABV5MN36_9ACTN</name>
<dbReference type="RefSeq" id="WP_223092410.1">
    <property type="nucleotide sequence ID" value="NZ_CP061913.1"/>
</dbReference>
<evidence type="ECO:0000256" key="4">
    <source>
        <dbReference type="ARBA" id="ARBA00023125"/>
    </source>
</evidence>
<dbReference type="Gene3D" id="1.10.10.10">
    <property type="entry name" value="Winged helix-like DNA-binding domain superfamily/Winged helix DNA-binding domain"/>
    <property type="match status" value="1"/>
</dbReference>
<evidence type="ECO:0000313" key="8">
    <source>
        <dbReference type="EMBL" id="MFB9450276.1"/>
    </source>
</evidence>
<dbReference type="EMBL" id="JBHMCA010000073">
    <property type="protein sequence ID" value="MFB9450276.1"/>
    <property type="molecule type" value="Genomic_DNA"/>
</dbReference>
<keyword evidence="4" id="KW-0238">DNA-binding</keyword>
<organism evidence="8 9">
    <name type="scientific">Dactylosporangium vinaceum</name>
    <dbReference type="NCBI Taxonomy" id="53362"/>
    <lineage>
        <taxon>Bacteria</taxon>
        <taxon>Bacillati</taxon>
        <taxon>Actinomycetota</taxon>
        <taxon>Actinomycetes</taxon>
        <taxon>Micromonosporales</taxon>
        <taxon>Micromonosporaceae</taxon>
        <taxon>Dactylosporangium</taxon>
    </lineage>
</organism>
<dbReference type="Pfam" id="PF08281">
    <property type="entry name" value="Sigma70_r4_2"/>
    <property type="match status" value="1"/>
</dbReference>
<dbReference type="Pfam" id="PF04542">
    <property type="entry name" value="Sigma70_r2"/>
    <property type="match status" value="1"/>
</dbReference>